<evidence type="ECO:0000256" key="5">
    <source>
        <dbReference type="ARBA" id="ARBA00014962"/>
    </source>
</evidence>
<feature type="transmembrane region" description="Helical" evidence="13">
    <location>
        <begin position="21"/>
        <end position="37"/>
    </location>
</feature>
<evidence type="ECO:0000313" key="15">
    <source>
        <dbReference type="Proteomes" id="UP000252132"/>
    </source>
</evidence>
<comment type="function">
    <text evidence="1">The SecYEG-SecDF-YajC-YidC holo-translocon (HTL) protein secretase/insertase is a supercomplex required for protein secretion, insertion of proteins into membranes, and assembly of membrane protein complexes. While the SecYEG complex is essential for assembly of a number of proteins and complexes, the SecDF-YajC-YidC subcomplex facilitates these functions.</text>
</comment>
<keyword evidence="9" id="KW-0653">Protein transport</keyword>
<dbReference type="NCBIfam" id="TIGR00739">
    <property type="entry name" value="yajC"/>
    <property type="match status" value="1"/>
</dbReference>
<name>A0A368E2L2_9PROT</name>
<evidence type="ECO:0000256" key="3">
    <source>
        <dbReference type="ARBA" id="ARBA00006742"/>
    </source>
</evidence>
<evidence type="ECO:0000256" key="8">
    <source>
        <dbReference type="ARBA" id="ARBA00022692"/>
    </source>
</evidence>
<sequence length="108" mass="12114">MFITQAFAQSAPASAGSLFDLFFPLAMVFLIVYFMIIRPQSKRQKEHQSMIDGLRRGDTIVTQGGLIGKIAKVEESELQIDIAKDVRITIVRSMILTVRSKTEPAEKK</sequence>
<keyword evidence="7" id="KW-1003">Cell membrane</keyword>
<comment type="caution">
    <text evidence="14">The sequence shown here is derived from an EMBL/GenBank/DDBJ whole genome shotgun (WGS) entry which is preliminary data.</text>
</comment>
<comment type="subunit">
    <text evidence="4">Part of the SecDF-YidC-YajC translocase complex. The SecDF-YidC-YajC translocase forms a supercomplex with SecYEG, called the holo-translocon (HTL).</text>
</comment>
<keyword evidence="8 13" id="KW-0812">Transmembrane</keyword>
<organism evidence="14 15">
    <name type="scientific">PS1 clade bacterium</name>
    <dbReference type="NCBI Taxonomy" id="2175152"/>
    <lineage>
        <taxon>Bacteria</taxon>
        <taxon>Pseudomonadati</taxon>
        <taxon>Pseudomonadota</taxon>
        <taxon>Alphaproteobacteria</taxon>
        <taxon>PS1 clade</taxon>
    </lineage>
</organism>
<comment type="subcellular location">
    <subcellularLocation>
        <location evidence="2">Cell membrane</location>
        <topology evidence="2">Single-pass membrane protein</topology>
    </subcellularLocation>
</comment>
<evidence type="ECO:0000256" key="1">
    <source>
        <dbReference type="ARBA" id="ARBA00002061"/>
    </source>
</evidence>
<accession>A0A368E2L2</accession>
<dbReference type="Proteomes" id="UP000252132">
    <property type="component" value="Unassembled WGS sequence"/>
</dbReference>
<evidence type="ECO:0000256" key="6">
    <source>
        <dbReference type="ARBA" id="ARBA00022448"/>
    </source>
</evidence>
<evidence type="ECO:0000313" key="14">
    <source>
        <dbReference type="EMBL" id="RCL78124.1"/>
    </source>
</evidence>
<dbReference type="EMBL" id="QOQF01000003">
    <property type="protein sequence ID" value="RCL78124.1"/>
    <property type="molecule type" value="Genomic_DNA"/>
</dbReference>
<dbReference type="SMART" id="SM01323">
    <property type="entry name" value="YajC"/>
    <property type="match status" value="1"/>
</dbReference>
<dbReference type="PRINTS" id="PR01853">
    <property type="entry name" value="YAJCTRNLCASE"/>
</dbReference>
<dbReference type="GO" id="GO:0015031">
    <property type="term" value="P:protein transport"/>
    <property type="evidence" value="ECO:0007669"/>
    <property type="project" value="UniProtKB-KW"/>
</dbReference>
<dbReference type="InterPro" id="IPR003849">
    <property type="entry name" value="Preprotein_translocase_YajC"/>
</dbReference>
<evidence type="ECO:0000256" key="11">
    <source>
        <dbReference type="ARBA" id="ARBA00023010"/>
    </source>
</evidence>
<dbReference type="PANTHER" id="PTHR33909">
    <property type="entry name" value="SEC TRANSLOCON ACCESSORY COMPLEX SUBUNIT YAJC"/>
    <property type="match status" value="1"/>
</dbReference>
<protein>
    <recommendedName>
        <fullName evidence="5">Sec translocon accessory complex subunit YajC</fullName>
    </recommendedName>
</protein>
<proteinExistence type="inferred from homology"/>
<evidence type="ECO:0000256" key="2">
    <source>
        <dbReference type="ARBA" id="ARBA00004162"/>
    </source>
</evidence>
<keyword evidence="11" id="KW-0811">Translocation</keyword>
<dbReference type="Pfam" id="PF02699">
    <property type="entry name" value="YajC"/>
    <property type="match status" value="1"/>
</dbReference>
<evidence type="ECO:0000256" key="12">
    <source>
        <dbReference type="ARBA" id="ARBA00023136"/>
    </source>
</evidence>
<evidence type="ECO:0000256" key="9">
    <source>
        <dbReference type="ARBA" id="ARBA00022927"/>
    </source>
</evidence>
<reference evidence="14 15" key="1">
    <citation type="journal article" date="2018" name="Microbiome">
        <title>Fine metagenomic profile of the Mediterranean stratified and mixed water columns revealed by assembly and recruitment.</title>
        <authorList>
            <person name="Haro-Moreno J.M."/>
            <person name="Lopez-Perez M."/>
            <person name="De La Torre J.R."/>
            <person name="Picazo A."/>
            <person name="Camacho A."/>
            <person name="Rodriguez-Valera F."/>
        </authorList>
    </citation>
    <scope>NUCLEOTIDE SEQUENCE [LARGE SCALE GENOMIC DNA]</scope>
    <source>
        <strain evidence="14">MED-G55</strain>
    </source>
</reference>
<keyword evidence="6" id="KW-0813">Transport</keyword>
<keyword evidence="10 13" id="KW-1133">Transmembrane helix</keyword>
<dbReference type="GO" id="GO:0005886">
    <property type="term" value="C:plasma membrane"/>
    <property type="evidence" value="ECO:0007669"/>
    <property type="project" value="UniProtKB-SubCell"/>
</dbReference>
<dbReference type="AlphaFoldDB" id="A0A368E2L2"/>
<dbReference type="PANTHER" id="PTHR33909:SF1">
    <property type="entry name" value="SEC TRANSLOCON ACCESSORY COMPLEX SUBUNIT YAJC"/>
    <property type="match status" value="1"/>
</dbReference>
<keyword evidence="12 13" id="KW-0472">Membrane</keyword>
<gene>
    <name evidence="14" type="primary">yajC</name>
    <name evidence="14" type="ORF">DBW69_01675</name>
</gene>
<evidence type="ECO:0000256" key="7">
    <source>
        <dbReference type="ARBA" id="ARBA00022475"/>
    </source>
</evidence>
<evidence type="ECO:0000256" key="4">
    <source>
        <dbReference type="ARBA" id="ARBA00011718"/>
    </source>
</evidence>
<evidence type="ECO:0000256" key="10">
    <source>
        <dbReference type="ARBA" id="ARBA00022989"/>
    </source>
</evidence>
<comment type="similarity">
    <text evidence="3">Belongs to the YajC family.</text>
</comment>
<evidence type="ECO:0000256" key="13">
    <source>
        <dbReference type="SAM" id="Phobius"/>
    </source>
</evidence>